<organism evidence="2 3">
    <name type="scientific">Enterobacter cloacae</name>
    <dbReference type="NCBI Taxonomy" id="550"/>
    <lineage>
        <taxon>Bacteria</taxon>
        <taxon>Pseudomonadati</taxon>
        <taxon>Pseudomonadota</taxon>
        <taxon>Gammaproteobacteria</taxon>
        <taxon>Enterobacterales</taxon>
        <taxon>Enterobacteriaceae</taxon>
        <taxon>Enterobacter</taxon>
        <taxon>Enterobacter cloacae complex</taxon>
    </lineage>
</organism>
<dbReference type="OrthoDB" id="9795587at2"/>
<reference evidence="2 3" key="1">
    <citation type="submission" date="2018-04" db="EMBL/GenBank/DDBJ databases">
        <title>Genome sequencing reveals highly heavy metal resistance and biotechnology application of the novel Enterobacter cloacae amazonensis isolated from wastewater river in Manaus - Amazonas.</title>
        <authorList>
            <person name="Astolfi M.C.T."/>
            <person name="Carvalho E.B.D.S."/>
            <person name="Lacerda L.B."/>
            <person name="Pinto M.V."/>
            <person name="Nogueira V.B."/>
            <person name="Barros A.M."/>
            <person name="Astolfi-Filho S."/>
        </authorList>
    </citation>
    <scope>NUCLEOTIDE SEQUENCE [LARGE SCALE GENOMIC DNA]</scope>
    <source>
        <strain evidence="3">amazonensis</strain>
    </source>
</reference>
<evidence type="ECO:0000259" key="1">
    <source>
        <dbReference type="Pfam" id="PF00174"/>
    </source>
</evidence>
<protein>
    <submittedName>
        <fullName evidence="2">Oxidoreductase</fullName>
    </submittedName>
</protein>
<dbReference type="EMBL" id="PZPP01000013">
    <property type="protein sequence ID" value="PTM35686.1"/>
    <property type="molecule type" value="Genomic_DNA"/>
</dbReference>
<accession>A0A2T4Y0H0</accession>
<sequence>MKKPTFLSSRDAEYLVKDAEKSVNAQRRHFLKQGLTLGGIMLLTGCDLSDNASVETALSRMSRFNDRVQGFLFSDRHLAPEYTESDITRPFPFNAFYDRDQIPQVDGRDYQLAIRGLVRDTRSWSLPELYRMQQVNQITRHICVEGWSAIGRWGGIPFRHFLQAIGADTRAKYISFRCADDYYTSIDMATALHPQTLLALTWDNQILPPEYGYPMKLRIPTKLGYKNPKHIQVIEITNRFPGGYWEDQGYNWFGGS</sequence>
<evidence type="ECO:0000313" key="3">
    <source>
        <dbReference type="Proteomes" id="UP000241614"/>
    </source>
</evidence>
<dbReference type="InterPro" id="IPR036374">
    <property type="entry name" value="OxRdtase_Mopterin-bd_sf"/>
</dbReference>
<name>A0A2T4Y0H0_ENTCL</name>
<dbReference type="InterPro" id="IPR000572">
    <property type="entry name" value="OxRdtase_Mopterin-bd_dom"/>
</dbReference>
<dbReference type="AlphaFoldDB" id="A0A2T4Y0H0"/>
<dbReference type="Gene3D" id="3.90.420.10">
    <property type="entry name" value="Oxidoreductase, molybdopterin-binding domain"/>
    <property type="match status" value="1"/>
</dbReference>
<dbReference type="Proteomes" id="UP000241614">
    <property type="component" value="Unassembled WGS sequence"/>
</dbReference>
<comment type="caution">
    <text evidence="2">The sequence shown here is derived from an EMBL/GenBank/DDBJ whole genome shotgun (WGS) entry which is preliminary data.</text>
</comment>
<dbReference type="PANTHER" id="PTHR43032">
    <property type="entry name" value="PROTEIN-METHIONINE-SULFOXIDE REDUCTASE"/>
    <property type="match status" value="1"/>
</dbReference>
<dbReference type="SUPFAM" id="SSF56524">
    <property type="entry name" value="Oxidoreductase molybdopterin-binding domain"/>
    <property type="match status" value="1"/>
</dbReference>
<dbReference type="PANTHER" id="PTHR43032:SF2">
    <property type="entry name" value="BLL0505 PROTEIN"/>
    <property type="match status" value="1"/>
</dbReference>
<feature type="domain" description="Oxidoreductase molybdopterin-binding" evidence="1">
    <location>
        <begin position="101"/>
        <end position="245"/>
    </location>
</feature>
<dbReference type="RefSeq" id="WP_028019305.1">
    <property type="nucleotide sequence ID" value="NZ_JAWDAX010000011.1"/>
</dbReference>
<dbReference type="Pfam" id="PF00174">
    <property type="entry name" value="Oxidored_molyb"/>
    <property type="match status" value="1"/>
</dbReference>
<evidence type="ECO:0000313" key="2">
    <source>
        <dbReference type="EMBL" id="PTM35686.1"/>
    </source>
</evidence>
<gene>
    <name evidence="2" type="ORF">DA103_12360</name>
</gene>
<proteinExistence type="predicted"/>